<dbReference type="OrthoDB" id="9810876at2"/>
<feature type="transmembrane region" description="Helical" evidence="7">
    <location>
        <begin position="115"/>
        <end position="137"/>
    </location>
</feature>
<keyword evidence="5 7" id="KW-1133">Transmembrane helix</keyword>
<organism evidence="8 9">
    <name type="scientific">Psychromonas ingrahamii (strain DSM 17664 / CCUG 51855 / 37)</name>
    <dbReference type="NCBI Taxonomy" id="357804"/>
    <lineage>
        <taxon>Bacteria</taxon>
        <taxon>Pseudomonadati</taxon>
        <taxon>Pseudomonadota</taxon>
        <taxon>Gammaproteobacteria</taxon>
        <taxon>Alteromonadales</taxon>
        <taxon>Psychromonadaceae</taxon>
        <taxon>Psychromonas</taxon>
    </lineage>
</organism>
<dbReference type="PANTHER" id="PTHR34184">
    <property type="entry name" value="UPF0718 PROTEIN YCGR"/>
    <property type="match status" value="1"/>
</dbReference>
<dbReference type="Proteomes" id="UP000000639">
    <property type="component" value="Chromosome"/>
</dbReference>
<feature type="transmembrane region" description="Helical" evidence="7">
    <location>
        <begin position="34"/>
        <end position="67"/>
    </location>
</feature>
<reference evidence="8 9" key="1">
    <citation type="submission" date="2007-01" db="EMBL/GenBank/DDBJ databases">
        <title>Complete sequence of Psychromonas ingrahamii 37.</title>
        <authorList>
            <consortium name="US DOE Joint Genome Institute"/>
            <person name="Copeland A."/>
            <person name="Lucas S."/>
            <person name="Lapidus A."/>
            <person name="Barry K."/>
            <person name="Detter J.C."/>
            <person name="Glavina del Rio T."/>
            <person name="Hammon N."/>
            <person name="Israni S."/>
            <person name="Dalin E."/>
            <person name="Tice H."/>
            <person name="Pitluck S."/>
            <person name="Thompson L.S."/>
            <person name="Brettin T."/>
            <person name="Bruce D."/>
            <person name="Han C."/>
            <person name="Tapia R."/>
            <person name="Schmutz J."/>
            <person name="Larimer F."/>
            <person name="Land M."/>
            <person name="Hauser L."/>
            <person name="Kyrpides N."/>
            <person name="Ivanova N."/>
            <person name="Staley J."/>
            <person name="Richardson P."/>
        </authorList>
    </citation>
    <scope>NUCLEOTIDE SEQUENCE [LARGE SCALE GENOMIC DNA]</scope>
    <source>
        <strain evidence="8 9">37</strain>
    </source>
</reference>
<evidence type="ECO:0000256" key="1">
    <source>
        <dbReference type="ARBA" id="ARBA00004651"/>
    </source>
</evidence>
<evidence type="ECO:0000256" key="3">
    <source>
        <dbReference type="ARBA" id="ARBA00022475"/>
    </source>
</evidence>
<keyword evidence="9" id="KW-1185">Reference proteome</keyword>
<name>A1T0Q2_PSYIN</name>
<feature type="transmembrane region" description="Helical" evidence="7">
    <location>
        <begin position="568"/>
        <end position="589"/>
    </location>
</feature>
<protein>
    <submittedName>
        <fullName evidence="8">Permease</fullName>
    </submittedName>
</protein>
<feature type="transmembrane region" description="Helical" evidence="7">
    <location>
        <begin position="595"/>
        <end position="618"/>
    </location>
</feature>
<feature type="transmembrane region" description="Helical" evidence="7">
    <location>
        <begin position="381"/>
        <end position="402"/>
    </location>
</feature>
<proteinExistence type="inferred from homology"/>
<dbReference type="GO" id="GO:0005886">
    <property type="term" value="C:plasma membrane"/>
    <property type="evidence" value="ECO:0007669"/>
    <property type="project" value="UniProtKB-SubCell"/>
</dbReference>
<comment type="similarity">
    <text evidence="2">Belongs to the UPF0718 family.</text>
</comment>
<feature type="transmembrane region" description="Helical" evidence="7">
    <location>
        <begin position="213"/>
        <end position="235"/>
    </location>
</feature>
<dbReference type="HOGENOM" id="CLU_440605_0_0_6"/>
<dbReference type="InterPro" id="IPR052923">
    <property type="entry name" value="UPF0718"/>
</dbReference>
<evidence type="ECO:0000313" key="9">
    <source>
        <dbReference type="Proteomes" id="UP000000639"/>
    </source>
</evidence>
<feature type="transmembrane region" description="Helical" evidence="7">
    <location>
        <begin position="483"/>
        <end position="502"/>
    </location>
</feature>
<dbReference type="eggNOG" id="COG0701">
    <property type="taxonomic scope" value="Bacteria"/>
</dbReference>
<gene>
    <name evidence="8" type="ordered locus">Ping_3634</name>
</gene>
<feature type="transmembrane region" description="Helical" evidence="7">
    <location>
        <begin position="541"/>
        <end position="561"/>
    </location>
</feature>
<dbReference type="AlphaFoldDB" id="A1T0Q2"/>
<dbReference type="KEGG" id="pin:Ping_3634"/>
<dbReference type="RefSeq" id="WP_011771865.1">
    <property type="nucleotide sequence ID" value="NC_008709.1"/>
</dbReference>
<feature type="transmembrane region" description="Helical" evidence="7">
    <location>
        <begin position="88"/>
        <end position="109"/>
    </location>
</feature>
<dbReference type="Pfam" id="PF03773">
    <property type="entry name" value="ArsP_1"/>
    <property type="match status" value="1"/>
</dbReference>
<accession>A1T0Q2</accession>
<evidence type="ECO:0000256" key="2">
    <source>
        <dbReference type="ARBA" id="ARBA00006386"/>
    </source>
</evidence>
<feature type="transmembrane region" description="Helical" evidence="7">
    <location>
        <begin position="459"/>
        <end position="478"/>
    </location>
</feature>
<dbReference type="eggNOG" id="COG0428">
    <property type="taxonomic scope" value="Bacteria"/>
</dbReference>
<dbReference type="PANTHER" id="PTHR34184:SF4">
    <property type="entry name" value="UPF0718 PROTEIN YCGR"/>
    <property type="match status" value="1"/>
</dbReference>
<evidence type="ECO:0000256" key="7">
    <source>
        <dbReference type="SAM" id="Phobius"/>
    </source>
</evidence>
<feature type="transmembrane region" description="Helical" evidence="7">
    <location>
        <begin position="630"/>
        <end position="652"/>
    </location>
</feature>
<keyword evidence="3" id="KW-1003">Cell membrane</keyword>
<dbReference type="STRING" id="357804.Ping_3634"/>
<feature type="transmembrane region" description="Helical" evidence="7">
    <location>
        <begin position="144"/>
        <end position="163"/>
    </location>
</feature>
<keyword evidence="6 7" id="KW-0472">Membrane</keyword>
<dbReference type="InterPro" id="IPR005524">
    <property type="entry name" value="DUF318"/>
</dbReference>
<evidence type="ECO:0000256" key="6">
    <source>
        <dbReference type="ARBA" id="ARBA00023136"/>
    </source>
</evidence>
<feature type="transmembrane region" description="Helical" evidence="7">
    <location>
        <begin position="175"/>
        <end position="192"/>
    </location>
</feature>
<evidence type="ECO:0000313" key="8">
    <source>
        <dbReference type="EMBL" id="ABM05317.1"/>
    </source>
</evidence>
<evidence type="ECO:0000256" key="5">
    <source>
        <dbReference type="ARBA" id="ARBA00022989"/>
    </source>
</evidence>
<keyword evidence="4 7" id="KW-0812">Transmembrane</keyword>
<dbReference type="EMBL" id="CP000510">
    <property type="protein sequence ID" value="ABM05317.1"/>
    <property type="molecule type" value="Genomic_DNA"/>
</dbReference>
<feature type="transmembrane region" description="Helical" evidence="7">
    <location>
        <begin position="672"/>
        <end position="690"/>
    </location>
</feature>
<sequence length="714" mass="78796">MLLFLSILALFLGPLTYRLLQRQPGWLDLLDAFIFVTISGLVLFHILPELLHSGGLFVLVLMVSGLLAPGWIEKYFHKAAHQAHQTTLFLSILGLVLHASLDGSILLAGQNDRTGWLLAIGVLLHRFPVGITIWWLLRPQYGRVLPLVILCGMSAATLVGAFFGEYSLAQLDGQWMSWLQAFVMGSIMHVVLHRPYLHSAQPGHKKALQENKYSAGIGSIAGLIALAFVLLPHWLGYTVHEHQDEKIPAAVEEKYNQQGWIDLHNADNHELAATDNHGVDEMHNADNHELAAMDNHGVDEIHNADNHELAAMDNHGVDEMHNAENHELAAMDNPVVDEHDNHDLAAIDNHVADQAHDHELAEHQQDNQFNTALTLFNFFNIALYSAPMLLIAYFLSALMHYFKPALSLTIPEQESSSFFKDALKGLIYGLPLPICSPSASKMHQQLLGLGANQTFATAFLIAAPIIGFDALLISLPLLGTQMLILRVVLAALFALLIAWLIGRHFKTVKSPVVAATPQCGVARSRFIDAIKDGYQQQLDHTAPWVLLGWALAATLSAASAWTFFDQALWLQILVMIIVAFPFALCATGITPVIAILLLSGLSPGAAMAFLLIAPTISLELLKQVKLQQGFFAALSLAMLTLAGAFLIGLGVNQYIDVVSLPWLKQYQGDYSWWQYGSLVIILVLYLTSLLRRGARLFIAELVPKSLLKQHHHHH</sequence>
<evidence type="ECO:0000256" key="4">
    <source>
        <dbReference type="ARBA" id="ARBA00022692"/>
    </source>
</evidence>
<comment type="subcellular location">
    <subcellularLocation>
        <location evidence="1">Cell membrane</location>
        <topology evidence="1">Multi-pass membrane protein</topology>
    </subcellularLocation>
</comment>